<dbReference type="AlphaFoldDB" id="A0A8E2DN74"/>
<dbReference type="Pfam" id="PF04140">
    <property type="entry name" value="ICMT"/>
    <property type="match status" value="1"/>
</dbReference>
<keyword evidence="5" id="KW-0489">Methyltransferase</keyword>
<dbReference type="GO" id="GO:0032259">
    <property type="term" value="P:methylation"/>
    <property type="evidence" value="ECO:0007669"/>
    <property type="project" value="UniProtKB-KW"/>
</dbReference>
<keyword evidence="5" id="KW-0949">S-adenosyl-L-methionine</keyword>
<dbReference type="EMBL" id="KV722372">
    <property type="protein sequence ID" value="OCH92229.1"/>
    <property type="molecule type" value="Genomic_DNA"/>
</dbReference>
<comment type="similarity">
    <text evidence="5">Belongs to the class VI-like SAM-binding methyltransferase superfamily. Isoprenylcysteine carboxyl methyltransferase family.</text>
</comment>
<dbReference type="Gene3D" id="1.20.120.1630">
    <property type="match status" value="1"/>
</dbReference>
<keyword evidence="5" id="KW-0808">Transferase</keyword>
<reference evidence="7 8" key="1">
    <citation type="submission" date="2016-07" db="EMBL/GenBank/DDBJ databases">
        <title>Draft genome of the white-rot fungus Obba rivulosa 3A-2.</title>
        <authorList>
            <consortium name="DOE Joint Genome Institute"/>
            <person name="Miettinen O."/>
            <person name="Riley R."/>
            <person name="Acob R."/>
            <person name="Barry K."/>
            <person name="Cullen D."/>
            <person name="De Vries R."/>
            <person name="Hainaut M."/>
            <person name="Hatakka A."/>
            <person name="Henrissat B."/>
            <person name="Hilden K."/>
            <person name="Kuo R."/>
            <person name="Labutti K."/>
            <person name="Lipzen A."/>
            <person name="Makela M.R."/>
            <person name="Sandor L."/>
            <person name="Spatafora J.W."/>
            <person name="Grigoriev I.V."/>
            <person name="Hibbett D.S."/>
        </authorList>
    </citation>
    <scope>NUCLEOTIDE SEQUENCE [LARGE SCALE GENOMIC DNA]</scope>
    <source>
        <strain evidence="7 8">3A-2</strain>
    </source>
</reference>
<evidence type="ECO:0000256" key="4">
    <source>
        <dbReference type="ARBA" id="ARBA00023136"/>
    </source>
</evidence>
<comment type="subcellular location">
    <subcellularLocation>
        <location evidence="5">Endoplasmic reticulum membrane</location>
        <topology evidence="5">Multi-pass membrane protein</topology>
    </subcellularLocation>
    <subcellularLocation>
        <location evidence="1">Membrane</location>
        <topology evidence="1">Multi-pass membrane protein</topology>
    </subcellularLocation>
</comment>
<evidence type="ECO:0000313" key="8">
    <source>
        <dbReference type="Proteomes" id="UP000250043"/>
    </source>
</evidence>
<keyword evidence="5" id="KW-0256">Endoplasmic reticulum</keyword>
<keyword evidence="6" id="KW-0732">Signal</keyword>
<feature type="signal peptide" evidence="6">
    <location>
        <begin position="1"/>
        <end position="19"/>
    </location>
</feature>
<dbReference type="EC" id="2.1.1.100" evidence="5"/>
<comment type="catalytic activity">
    <reaction evidence="5">
        <text>[protein]-C-terminal S-[(2E,6E)-farnesyl]-L-cysteine + S-adenosyl-L-methionine = [protein]-C-terminal S-[(2E,6E)-farnesyl]-L-cysteine methyl ester + S-adenosyl-L-homocysteine</text>
        <dbReference type="Rhea" id="RHEA:21672"/>
        <dbReference type="Rhea" id="RHEA-COMP:12125"/>
        <dbReference type="Rhea" id="RHEA-COMP:12126"/>
        <dbReference type="ChEBI" id="CHEBI:57856"/>
        <dbReference type="ChEBI" id="CHEBI:59789"/>
        <dbReference type="ChEBI" id="CHEBI:90510"/>
        <dbReference type="ChEBI" id="CHEBI:90511"/>
        <dbReference type="EC" id="2.1.1.100"/>
    </reaction>
</comment>
<evidence type="ECO:0000256" key="6">
    <source>
        <dbReference type="SAM" id="SignalP"/>
    </source>
</evidence>
<evidence type="ECO:0000256" key="1">
    <source>
        <dbReference type="ARBA" id="ARBA00004141"/>
    </source>
</evidence>
<keyword evidence="3" id="KW-1133">Transmembrane helix</keyword>
<keyword evidence="2" id="KW-0812">Transmembrane</keyword>
<evidence type="ECO:0000256" key="5">
    <source>
        <dbReference type="RuleBase" id="RU362022"/>
    </source>
</evidence>
<dbReference type="Proteomes" id="UP000250043">
    <property type="component" value="Unassembled WGS sequence"/>
</dbReference>
<dbReference type="GO" id="GO:0005789">
    <property type="term" value="C:endoplasmic reticulum membrane"/>
    <property type="evidence" value="ECO:0007669"/>
    <property type="project" value="UniProtKB-SubCell"/>
</dbReference>
<dbReference type="OrthoDB" id="422086at2759"/>
<dbReference type="InterPro" id="IPR007269">
    <property type="entry name" value="ICMT_MeTrfase"/>
</dbReference>
<sequence>MFPPPVLTTPLLKVPLVLSGAVLVHISATPPTESPKPHEASRFQEDADTLSQHSRSSALFFKATVWLGALSETALILAERYYPAPLSARILSSLPDPYAPDRLRTSAPFLLGWLLICAGSALRLAAHRGIGRLFTWKPAPRDAHTLETAGPYAVVRHPGRTAMLTVMLGNLVCTFAPGSVWRECLLGSWAGRAVAACGVVTAAMTAATLVKRTEKEDEALKAAFGAEWEEWAKTTPYRLVPFVY</sequence>
<evidence type="ECO:0000256" key="3">
    <source>
        <dbReference type="ARBA" id="ARBA00022989"/>
    </source>
</evidence>
<proteinExistence type="inferred from homology"/>
<keyword evidence="8" id="KW-1185">Reference proteome</keyword>
<feature type="chain" id="PRO_5034736359" description="Protein-S-isoprenylcysteine O-methyltransferase" evidence="6">
    <location>
        <begin position="20"/>
        <end position="244"/>
    </location>
</feature>
<protein>
    <recommendedName>
        <fullName evidence="5">Protein-S-isoprenylcysteine O-methyltransferase</fullName>
        <ecNumber evidence="5">2.1.1.100</ecNumber>
    </recommendedName>
</protein>
<evidence type="ECO:0000313" key="7">
    <source>
        <dbReference type="EMBL" id="OCH92229.1"/>
    </source>
</evidence>
<dbReference type="GO" id="GO:0004671">
    <property type="term" value="F:protein C-terminal S-isoprenylcysteine carboxyl O-methyltransferase activity"/>
    <property type="evidence" value="ECO:0007669"/>
    <property type="project" value="UniProtKB-EC"/>
</dbReference>
<accession>A0A8E2DN74</accession>
<evidence type="ECO:0000256" key="2">
    <source>
        <dbReference type="ARBA" id="ARBA00022692"/>
    </source>
</evidence>
<gene>
    <name evidence="7" type="ORF">OBBRIDRAFT_773693</name>
</gene>
<name>A0A8E2DN74_9APHY</name>
<keyword evidence="4" id="KW-0472">Membrane</keyword>
<organism evidence="7 8">
    <name type="scientific">Obba rivulosa</name>
    <dbReference type="NCBI Taxonomy" id="1052685"/>
    <lineage>
        <taxon>Eukaryota</taxon>
        <taxon>Fungi</taxon>
        <taxon>Dikarya</taxon>
        <taxon>Basidiomycota</taxon>
        <taxon>Agaricomycotina</taxon>
        <taxon>Agaricomycetes</taxon>
        <taxon>Polyporales</taxon>
        <taxon>Gelatoporiaceae</taxon>
        <taxon>Obba</taxon>
    </lineage>
</organism>